<keyword evidence="3" id="KW-1185">Reference proteome</keyword>
<feature type="region of interest" description="Disordered" evidence="1">
    <location>
        <begin position="268"/>
        <end position="295"/>
    </location>
</feature>
<accession>A0A6J1KT50</accession>
<feature type="domain" description="UspA" evidence="2">
    <location>
        <begin position="87"/>
        <end position="205"/>
    </location>
</feature>
<dbReference type="CDD" id="cd01989">
    <property type="entry name" value="USP_STK_Ubox_N"/>
    <property type="match status" value="1"/>
</dbReference>
<proteinExistence type="predicted"/>
<feature type="compositionally biased region" description="Basic and acidic residues" evidence="1">
    <location>
        <begin position="283"/>
        <end position="292"/>
    </location>
</feature>
<organism evidence="3 4">
    <name type="scientific">Cucurbita maxima</name>
    <name type="common">Pumpkin</name>
    <name type="synonym">Winter squash</name>
    <dbReference type="NCBI Taxonomy" id="3661"/>
    <lineage>
        <taxon>Eukaryota</taxon>
        <taxon>Viridiplantae</taxon>
        <taxon>Streptophyta</taxon>
        <taxon>Embryophyta</taxon>
        <taxon>Tracheophyta</taxon>
        <taxon>Spermatophyta</taxon>
        <taxon>Magnoliopsida</taxon>
        <taxon>eudicotyledons</taxon>
        <taxon>Gunneridae</taxon>
        <taxon>Pentapetalae</taxon>
        <taxon>rosids</taxon>
        <taxon>fabids</taxon>
        <taxon>Cucurbitales</taxon>
        <taxon>Cucurbitaceae</taxon>
        <taxon>Cucurbiteae</taxon>
        <taxon>Cucurbita</taxon>
    </lineage>
</organism>
<dbReference type="GeneID" id="111496996"/>
<feature type="region of interest" description="Disordered" evidence="1">
    <location>
        <begin position="1"/>
        <end position="21"/>
    </location>
</feature>
<evidence type="ECO:0000256" key="1">
    <source>
        <dbReference type="SAM" id="MobiDB-lite"/>
    </source>
</evidence>
<dbReference type="RefSeq" id="XP_023003369.1">
    <property type="nucleotide sequence ID" value="XM_023147601.1"/>
</dbReference>
<dbReference type="Pfam" id="PF00582">
    <property type="entry name" value="Usp"/>
    <property type="match status" value="1"/>
</dbReference>
<name>A0A6J1KT50_CUCMA</name>
<gene>
    <name evidence="4" type="primary">LOC111496996</name>
</gene>
<dbReference type="InterPro" id="IPR006016">
    <property type="entry name" value="UspA"/>
</dbReference>
<dbReference type="Gene3D" id="3.40.50.620">
    <property type="entry name" value="HUPs"/>
    <property type="match status" value="1"/>
</dbReference>
<reference evidence="4" key="1">
    <citation type="submission" date="2025-08" db="UniProtKB">
        <authorList>
            <consortium name="RefSeq"/>
        </authorList>
    </citation>
    <scope>IDENTIFICATION</scope>
    <source>
        <tissue evidence="4">Young leaves</tissue>
    </source>
</reference>
<evidence type="ECO:0000313" key="3">
    <source>
        <dbReference type="Proteomes" id="UP000504608"/>
    </source>
</evidence>
<protein>
    <submittedName>
        <fullName evidence="4">U-box domain-containing protein 35-like isoform X2</fullName>
    </submittedName>
</protein>
<dbReference type="AlphaFoldDB" id="A0A6J1KT50"/>
<dbReference type="PANTHER" id="PTHR47382">
    <property type="entry name" value="U-BOX DOMAIN-CONTAINING PROTEIN 52-LIKE"/>
    <property type="match status" value="1"/>
</dbReference>
<dbReference type="PANTHER" id="PTHR47382:SF3">
    <property type="entry name" value="ADENINE NUCLEOTIDE ALPHA HYDROLASES-LIKE SUPERFAMILY PROTEIN"/>
    <property type="match status" value="1"/>
</dbReference>
<sequence>MSALPSPAGAGNFRGNDGFGSEFNTYRYNSSTSEIEEEDSAQTFEIKRKTVSAAAAAAGAGLESIREDYSRGCSFSSDALKWEDCVYVGVGKSDSSNEALQWALKNAITSSTTVVYLLHVFPETRYIPSPLGKIPINQVSKQQVAIHVAQEESKRKDFLQNFIDSCSLAKVKADTVLIESDMVARAILDVIPILNIRKLVLGANKSRYICKNSSITLGITNLYTMYDIIQFETIRKLRSRGGSGIANEILQKAPEFCEVKVVCEGKETSQLGGLPSPISSPRYQDDSSKDNDPNSTITVAEEQRNSSVSCMCFKTKFV</sequence>
<evidence type="ECO:0000313" key="4">
    <source>
        <dbReference type="RefSeq" id="XP_023003369.1"/>
    </source>
</evidence>
<evidence type="ECO:0000259" key="2">
    <source>
        <dbReference type="Pfam" id="PF00582"/>
    </source>
</evidence>
<dbReference type="Proteomes" id="UP000504608">
    <property type="component" value="Unplaced"/>
</dbReference>
<dbReference type="InterPro" id="IPR014729">
    <property type="entry name" value="Rossmann-like_a/b/a_fold"/>
</dbReference>
<dbReference type="SUPFAM" id="SSF52402">
    <property type="entry name" value="Adenine nucleotide alpha hydrolases-like"/>
    <property type="match status" value="1"/>
</dbReference>